<organism evidence="2 3">
    <name type="scientific">Folsomia candida</name>
    <name type="common">Springtail</name>
    <dbReference type="NCBI Taxonomy" id="158441"/>
    <lineage>
        <taxon>Eukaryota</taxon>
        <taxon>Metazoa</taxon>
        <taxon>Ecdysozoa</taxon>
        <taxon>Arthropoda</taxon>
        <taxon>Hexapoda</taxon>
        <taxon>Collembola</taxon>
        <taxon>Entomobryomorpha</taxon>
        <taxon>Isotomoidea</taxon>
        <taxon>Isotomidae</taxon>
        <taxon>Proisotominae</taxon>
        <taxon>Folsomia</taxon>
    </lineage>
</organism>
<sequence length="364" mass="41232">MTKDLILQQVRRHLKLGNQLRSIFVKWDKHSNQITLVPKKKEKIIVTLSILQFLVIIAKIWTITSITVNLIESFLGIAILAVSITTFLLRCHISSDYVQAQFLNCILLSKDGRNHGKQSHFLNYLVLFFDATELSYYIISSVHWLLVMFLPCQPGLISATLCSSNGLINANTIKLLFAAMEFLVFMQSGLGAAYYIITLLLTGVTFVLIECGTFVKLHKMGVADQIEYRRVQILEKLLNACTRKQIFLTTALIAPACQMTLSFVAVKLLHSGHGLMAVAFMWMYLVVWSFTVITFSAAAKLYGVSQKWITECKRTDRKKCARKFQISLKPLRLEFGNNFVEVLTPLVVQEFCLSKTVSFLLATK</sequence>
<evidence type="ECO:0000256" key="1">
    <source>
        <dbReference type="SAM" id="Phobius"/>
    </source>
</evidence>
<feature type="transmembrane region" description="Helical" evidence="1">
    <location>
        <begin position="275"/>
        <end position="299"/>
    </location>
</feature>
<dbReference type="Proteomes" id="UP000198287">
    <property type="component" value="Unassembled WGS sequence"/>
</dbReference>
<feature type="transmembrane region" description="Helical" evidence="1">
    <location>
        <begin position="246"/>
        <end position="269"/>
    </location>
</feature>
<keyword evidence="3" id="KW-1185">Reference proteome</keyword>
<reference evidence="2 3" key="1">
    <citation type="submission" date="2015-12" db="EMBL/GenBank/DDBJ databases">
        <title>The genome of Folsomia candida.</title>
        <authorList>
            <person name="Faddeeva A."/>
            <person name="Derks M.F."/>
            <person name="Anvar Y."/>
            <person name="Smit S."/>
            <person name="Van Straalen N."/>
            <person name="Roelofs D."/>
        </authorList>
    </citation>
    <scope>NUCLEOTIDE SEQUENCE [LARGE SCALE GENOMIC DNA]</scope>
    <source>
        <strain evidence="2 3">VU population</strain>
        <tissue evidence="2">Whole body</tissue>
    </source>
</reference>
<gene>
    <name evidence="2" type="ORF">Fcan01_20765</name>
</gene>
<comment type="caution">
    <text evidence="2">The sequence shown here is derived from an EMBL/GenBank/DDBJ whole genome shotgun (WGS) entry which is preliminary data.</text>
</comment>
<evidence type="ECO:0000313" key="2">
    <source>
        <dbReference type="EMBL" id="OXA44439.1"/>
    </source>
</evidence>
<accession>A0A226DGY2</accession>
<feature type="transmembrane region" description="Helical" evidence="1">
    <location>
        <begin position="44"/>
        <end position="64"/>
    </location>
</feature>
<dbReference type="AlphaFoldDB" id="A0A226DGY2"/>
<name>A0A226DGY2_FOLCA</name>
<keyword evidence="1" id="KW-0812">Transmembrane</keyword>
<feature type="transmembrane region" description="Helical" evidence="1">
    <location>
        <begin position="192"/>
        <end position="215"/>
    </location>
</feature>
<dbReference type="EMBL" id="LNIX01000019">
    <property type="protein sequence ID" value="OXA44439.1"/>
    <property type="molecule type" value="Genomic_DNA"/>
</dbReference>
<keyword evidence="1" id="KW-0472">Membrane</keyword>
<feature type="transmembrane region" description="Helical" evidence="1">
    <location>
        <begin position="70"/>
        <end position="89"/>
    </location>
</feature>
<feature type="transmembrane region" description="Helical" evidence="1">
    <location>
        <begin position="121"/>
        <end position="139"/>
    </location>
</feature>
<protein>
    <submittedName>
        <fullName evidence="2">Uncharacterized protein</fullName>
    </submittedName>
</protein>
<keyword evidence="1" id="KW-1133">Transmembrane helix</keyword>
<proteinExistence type="predicted"/>
<evidence type="ECO:0000313" key="3">
    <source>
        <dbReference type="Proteomes" id="UP000198287"/>
    </source>
</evidence>